<comment type="subcellular location">
    <subcellularLocation>
        <location evidence="1">Membrane</location>
        <topology evidence="1">Multi-pass membrane protein</topology>
    </subcellularLocation>
</comment>
<evidence type="ECO:0000256" key="5">
    <source>
        <dbReference type="SAM" id="Phobius"/>
    </source>
</evidence>
<evidence type="ECO:0000256" key="4">
    <source>
        <dbReference type="ARBA" id="ARBA00023136"/>
    </source>
</evidence>
<dbReference type="PANTHER" id="PTHR31465:SF9">
    <property type="entry name" value="SPHINGOID LONG-CHAIN BASE TRANSPORTER RSB1"/>
    <property type="match status" value="1"/>
</dbReference>
<dbReference type="EMBL" id="JBANRG010000013">
    <property type="protein sequence ID" value="KAK7461512.1"/>
    <property type="molecule type" value="Genomic_DNA"/>
</dbReference>
<comment type="caution">
    <text evidence="6">The sequence shown here is derived from an EMBL/GenBank/DDBJ whole genome shotgun (WGS) entry which is preliminary data.</text>
</comment>
<evidence type="ECO:0000313" key="7">
    <source>
        <dbReference type="Proteomes" id="UP001498398"/>
    </source>
</evidence>
<organism evidence="6 7">
    <name type="scientific">Marasmiellus scandens</name>
    <dbReference type="NCBI Taxonomy" id="2682957"/>
    <lineage>
        <taxon>Eukaryota</taxon>
        <taxon>Fungi</taxon>
        <taxon>Dikarya</taxon>
        <taxon>Basidiomycota</taxon>
        <taxon>Agaricomycotina</taxon>
        <taxon>Agaricomycetes</taxon>
        <taxon>Agaricomycetidae</taxon>
        <taxon>Agaricales</taxon>
        <taxon>Marasmiineae</taxon>
        <taxon>Omphalotaceae</taxon>
        <taxon>Marasmiellus</taxon>
    </lineage>
</organism>
<name>A0ABR1JHY9_9AGAR</name>
<accession>A0ABR1JHY9</accession>
<feature type="transmembrane region" description="Helical" evidence="5">
    <location>
        <begin position="6"/>
        <end position="23"/>
    </location>
</feature>
<keyword evidence="4 5" id="KW-0472">Membrane</keyword>
<gene>
    <name evidence="6" type="primary">RTA3_2</name>
    <name evidence="6" type="ORF">VKT23_008686</name>
</gene>
<keyword evidence="6" id="KW-0261">Viral envelope protein</keyword>
<dbReference type="PANTHER" id="PTHR31465">
    <property type="entry name" value="PROTEIN RTA1-RELATED"/>
    <property type="match status" value="1"/>
</dbReference>
<evidence type="ECO:0000256" key="2">
    <source>
        <dbReference type="ARBA" id="ARBA00022692"/>
    </source>
</evidence>
<dbReference type="Pfam" id="PF04479">
    <property type="entry name" value="RTA1"/>
    <property type="match status" value="1"/>
</dbReference>
<feature type="transmembrane region" description="Helical" evidence="5">
    <location>
        <begin position="52"/>
        <end position="70"/>
    </location>
</feature>
<protein>
    <submittedName>
        <fullName evidence="6">Envelope glycoprotein</fullName>
    </submittedName>
</protein>
<keyword evidence="2 5" id="KW-0812">Transmembrane</keyword>
<evidence type="ECO:0000256" key="1">
    <source>
        <dbReference type="ARBA" id="ARBA00004141"/>
    </source>
</evidence>
<keyword evidence="6" id="KW-0946">Virion</keyword>
<reference evidence="6 7" key="1">
    <citation type="submission" date="2024-01" db="EMBL/GenBank/DDBJ databases">
        <title>A draft genome for the cacao thread blight pathogen Marasmiellus scandens.</title>
        <authorList>
            <person name="Baruah I.K."/>
            <person name="Leung J."/>
            <person name="Bukari Y."/>
            <person name="Amoako-Attah I."/>
            <person name="Meinhardt L.W."/>
            <person name="Bailey B.A."/>
            <person name="Cohen S.P."/>
        </authorList>
    </citation>
    <scope>NUCLEOTIDE SEQUENCE [LARGE SCALE GENOMIC DNA]</scope>
    <source>
        <strain evidence="6 7">GH-19</strain>
    </source>
</reference>
<feature type="transmembrane region" description="Helical" evidence="5">
    <location>
        <begin position="90"/>
        <end position="111"/>
    </location>
</feature>
<proteinExistence type="predicted"/>
<evidence type="ECO:0000313" key="6">
    <source>
        <dbReference type="EMBL" id="KAK7461512.1"/>
    </source>
</evidence>
<evidence type="ECO:0000256" key="3">
    <source>
        <dbReference type="ARBA" id="ARBA00022989"/>
    </source>
</evidence>
<sequence length="143" mass="16376">MLTGIIFQLIIITCFSVLAYEFMKRHTQDRPIRSTADPDETSRGHFEGRLQTLVYALAANTAFLYIRAIYRTVELADGFQGKIITTEWLFIVFDALLVLLAMLTFNVFHVGRLMESEDAFKLKLKGSNDTVEDLMLNSRKFSV</sequence>
<dbReference type="InterPro" id="IPR007568">
    <property type="entry name" value="RTA1"/>
</dbReference>
<dbReference type="Proteomes" id="UP001498398">
    <property type="component" value="Unassembled WGS sequence"/>
</dbReference>
<keyword evidence="7" id="KW-1185">Reference proteome</keyword>
<keyword evidence="3 5" id="KW-1133">Transmembrane helix</keyword>